<dbReference type="EMBL" id="JBBPBK010000002">
    <property type="protein sequence ID" value="KAK9290305.1"/>
    <property type="molecule type" value="Genomic_DNA"/>
</dbReference>
<feature type="compositionally biased region" description="Polar residues" evidence="1">
    <location>
        <begin position="72"/>
        <end position="81"/>
    </location>
</feature>
<organism evidence="2 3">
    <name type="scientific">Liquidambar formosana</name>
    <name type="common">Formosan gum</name>
    <dbReference type="NCBI Taxonomy" id="63359"/>
    <lineage>
        <taxon>Eukaryota</taxon>
        <taxon>Viridiplantae</taxon>
        <taxon>Streptophyta</taxon>
        <taxon>Embryophyta</taxon>
        <taxon>Tracheophyta</taxon>
        <taxon>Spermatophyta</taxon>
        <taxon>Magnoliopsida</taxon>
        <taxon>eudicotyledons</taxon>
        <taxon>Gunneridae</taxon>
        <taxon>Pentapetalae</taxon>
        <taxon>Saxifragales</taxon>
        <taxon>Altingiaceae</taxon>
        <taxon>Liquidambar</taxon>
    </lineage>
</organism>
<comment type="caution">
    <text evidence="2">The sequence shown here is derived from an EMBL/GenBank/DDBJ whole genome shotgun (WGS) entry which is preliminary data.</text>
</comment>
<keyword evidence="3" id="KW-1185">Reference proteome</keyword>
<dbReference type="AlphaFoldDB" id="A0AAP0X967"/>
<name>A0AAP0X967_LIQFO</name>
<accession>A0AAP0X967</accession>
<evidence type="ECO:0000256" key="1">
    <source>
        <dbReference type="SAM" id="MobiDB-lite"/>
    </source>
</evidence>
<feature type="compositionally biased region" description="Polar residues" evidence="1">
    <location>
        <begin position="95"/>
        <end position="111"/>
    </location>
</feature>
<dbReference type="Proteomes" id="UP001415857">
    <property type="component" value="Unassembled WGS sequence"/>
</dbReference>
<gene>
    <name evidence="2" type="ORF">L1049_008472</name>
</gene>
<feature type="compositionally biased region" description="Basic and acidic residues" evidence="1">
    <location>
        <begin position="17"/>
        <end position="33"/>
    </location>
</feature>
<evidence type="ECO:0000313" key="3">
    <source>
        <dbReference type="Proteomes" id="UP001415857"/>
    </source>
</evidence>
<sequence>MEEGEVCLAVINDGEMENEKSSRTESKRDHQWLVEDTELEASPNKKQAKEPSNEDVCSEVSNPNLSPREIASSFQTITSQPAELAGGNQVGCGETASTCSGNSSTESLETSNDGERGRNDTPAAGLNVSCYTGNSETC</sequence>
<evidence type="ECO:0000313" key="2">
    <source>
        <dbReference type="EMBL" id="KAK9290305.1"/>
    </source>
</evidence>
<feature type="region of interest" description="Disordered" evidence="1">
    <location>
        <begin position="1"/>
        <end position="126"/>
    </location>
</feature>
<reference evidence="2 3" key="1">
    <citation type="journal article" date="2024" name="Plant J.">
        <title>Genome sequences and population genomics reveal climatic adaptation and genomic divergence between two closely related sweetgum species.</title>
        <authorList>
            <person name="Xu W.Q."/>
            <person name="Ren C.Q."/>
            <person name="Zhang X.Y."/>
            <person name="Comes H.P."/>
            <person name="Liu X.H."/>
            <person name="Li Y.G."/>
            <person name="Kettle C.J."/>
            <person name="Jalonen R."/>
            <person name="Gaisberger H."/>
            <person name="Ma Y.Z."/>
            <person name="Qiu Y.X."/>
        </authorList>
    </citation>
    <scope>NUCLEOTIDE SEQUENCE [LARGE SCALE GENOMIC DNA]</scope>
    <source>
        <strain evidence="2">Hangzhou</strain>
    </source>
</reference>
<protein>
    <submittedName>
        <fullName evidence="2">Uncharacterized protein</fullName>
    </submittedName>
</protein>
<proteinExistence type="predicted"/>